<keyword evidence="2" id="KW-1185">Reference proteome</keyword>
<sequence length="97" mass="10229">MTGPTPRLAGRGCPIRVTAGCGLAAGPGGLWRWPRRRLETGGAVSGLRQQRIWLWEAPAAVGPQGDCLAPFPCLSPIWGCPQTAGGRDGGRDGWWPP</sequence>
<comment type="caution">
    <text evidence="1">The sequence shown here is derived from an EMBL/GenBank/DDBJ whole genome shotgun (WGS) entry which is preliminary data.</text>
</comment>
<organism evidence="1 2">
    <name type="scientific">Pleurodeles waltl</name>
    <name type="common">Iberian ribbed newt</name>
    <dbReference type="NCBI Taxonomy" id="8319"/>
    <lineage>
        <taxon>Eukaryota</taxon>
        <taxon>Metazoa</taxon>
        <taxon>Chordata</taxon>
        <taxon>Craniata</taxon>
        <taxon>Vertebrata</taxon>
        <taxon>Euteleostomi</taxon>
        <taxon>Amphibia</taxon>
        <taxon>Batrachia</taxon>
        <taxon>Caudata</taxon>
        <taxon>Salamandroidea</taxon>
        <taxon>Salamandridae</taxon>
        <taxon>Pleurodelinae</taxon>
        <taxon>Pleurodeles</taxon>
    </lineage>
</organism>
<dbReference type="Proteomes" id="UP001066276">
    <property type="component" value="Chromosome 6"/>
</dbReference>
<dbReference type="EMBL" id="JANPWB010000010">
    <property type="protein sequence ID" value="KAJ1140095.1"/>
    <property type="molecule type" value="Genomic_DNA"/>
</dbReference>
<gene>
    <name evidence="1" type="ORF">NDU88_006455</name>
</gene>
<evidence type="ECO:0000313" key="2">
    <source>
        <dbReference type="Proteomes" id="UP001066276"/>
    </source>
</evidence>
<reference evidence="1" key="1">
    <citation type="journal article" date="2022" name="bioRxiv">
        <title>Sequencing and chromosome-scale assembly of the giantPleurodeles waltlgenome.</title>
        <authorList>
            <person name="Brown T."/>
            <person name="Elewa A."/>
            <person name="Iarovenko S."/>
            <person name="Subramanian E."/>
            <person name="Araus A.J."/>
            <person name="Petzold A."/>
            <person name="Susuki M."/>
            <person name="Suzuki K.-i.T."/>
            <person name="Hayashi T."/>
            <person name="Toyoda A."/>
            <person name="Oliveira C."/>
            <person name="Osipova E."/>
            <person name="Leigh N.D."/>
            <person name="Simon A."/>
            <person name="Yun M.H."/>
        </authorList>
    </citation>
    <scope>NUCLEOTIDE SEQUENCE</scope>
    <source>
        <strain evidence="1">20211129_DDA</strain>
        <tissue evidence="1">Liver</tissue>
    </source>
</reference>
<evidence type="ECO:0000313" key="1">
    <source>
        <dbReference type="EMBL" id="KAJ1140095.1"/>
    </source>
</evidence>
<name>A0AAV7QLT5_PLEWA</name>
<proteinExistence type="predicted"/>
<protein>
    <submittedName>
        <fullName evidence="1">Uncharacterized protein</fullName>
    </submittedName>
</protein>
<dbReference type="AlphaFoldDB" id="A0AAV7QLT5"/>
<accession>A0AAV7QLT5</accession>